<organism evidence="1 2">
    <name type="scientific">Pseudomonas putida</name>
    <name type="common">Arthrobacter siderocapsulatus</name>
    <dbReference type="NCBI Taxonomy" id="303"/>
    <lineage>
        <taxon>Bacteria</taxon>
        <taxon>Pseudomonadati</taxon>
        <taxon>Pseudomonadota</taxon>
        <taxon>Gammaproteobacteria</taxon>
        <taxon>Pseudomonadales</taxon>
        <taxon>Pseudomonadaceae</taxon>
        <taxon>Pseudomonas</taxon>
    </lineage>
</organism>
<proteinExistence type="predicted"/>
<evidence type="ECO:0000313" key="1">
    <source>
        <dbReference type="EMBL" id="AXA24728.1"/>
    </source>
</evidence>
<dbReference type="Proteomes" id="UP000251617">
    <property type="component" value="Chromosome"/>
</dbReference>
<dbReference type="Pfam" id="PF13650">
    <property type="entry name" value="Asp_protease_2"/>
    <property type="match status" value="1"/>
</dbReference>
<name>A0AAD0PEQ2_PSEPU</name>
<evidence type="ECO:0000313" key="2">
    <source>
        <dbReference type="Proteomes" id="UP000251617"/>
    </source>
</evidence>
<protein>
    <recommendedName>
        <fullName evidence="3">Aspartyl protease</fullName>
    </recommendedName>
</protein>
<accession>A0AAD0PEQ2</accession>
<gene>
    <name evidence="1" type="ORF">C1S65_11620</name>
</gene>
<reference evidence="1 2" key="1">
    <citation type="submission" date="2018-06" db="EMBL/GenBank/DDBJ databases">
        <title>The genome of Pseudomonas putida NX-1, a lignin degrader.</title>
        <authorList>
            <person name="Xu Z."/>
        </authorList>
    </citation>
    <scope>NUCLEOTIDE SEQUENCE [LARGE SCALE GENOMIC DNA]</scope>
    <source>
        <strain evidence="1 2">NX-1</strain>
    </source>
</reference>
<dbReference type="AlphaFoldDB" id="A0AAD0PEQ2"/>
<dbReference type="SUPFAM" id="SSF50630">
    <property type="entry name" value="Acid proteases"/>
    <property type="match status" value="1"/>
</dbReference>
<evidence type="ECO:0008006" key="3">
    <source>
        <dbReference type="Google" id="ProtNLM"/>
    </source>
</evidence>
<sequence length="324" mass="35606">MYSTEVTMAKIAPDGSIKTIFLLALLAFMATGCNQPGDSRDRVDLALKPVLKVETRNGLVVPVTIGGQRYRFLLATGSNFTILDQRLADDVVLAMAPSEIPEIYREGVTTIRATLGSDRLGVAHPLPLQIGTQTVIGSDPWLTLDLSAYEPIMGVRIDGLLGMDTFRRFNWIVDNLEQTLLIAQGTPSLSEYDHCSGYSDSHGNSPTLWFNYSGQPVPLQLNTLLEENSLPEQAAEKLRSLGGRVTDLAIEGGMTVPLNAKLWADFRVDGLEMDDWPVGEVLFASSTDDEQGVGMDFLARFDRYALLPSEMLFCFNARATARRL</sequence>
<dbReference type="InterPro" id="IPR021109">
    <property type="entry name" value="Peptidase_aspartic_dom_sf"/>
</dbReference>
<dbReference type="EMBL" id="CP030750">
    <property type="protein sequence ID" value="AXA24728.1"/>
    <property type="molecule type" value="Genomic_DNA"/>
</dbReference>
<dbReference type="Gene3D" id="2.40.70.10">
    <property type="entry name" value="Acid Proteases"/>
    <property type="match status" value="1"/>
</dbReference>